<dbReference type="InterPro" id="IPR007632">
    <property type="entry name" value="Anoctamin"/>
</dbReference>
<sequence>MTSSSTNLRNDKMSEYIYNQYNPYDTASERNSQIFFDALSITSGSDRNSIALSVYHSVPDMTHQDEHDNNSVSASQYLTRNINGGGSKRNFKIWHDVQDEEEIFKSVDFILAYNSNDQVNKIKRQIFERNLTNEGLILERDESQNVHFLKIHATFEVLCRYSEILKFKFPIKLDENEDEDQIQNEREQYKQNNSIFGKLFRLFRLDRKIFPPKRYELFCEFSRDKSYLFDLNDPNFFPRFVCFSCVNFILERTAFSDNVDDNCKGIDKLLADSAYIAAYPLHDGHQLDSSCQRGLLYKEWADLKNWLKYQPLDTIKNYFGIKIALYFSWLGFYTNMLIGPSILGLIVFIFGLATMFSNSYTNKICNANETVLLCPKCDDCDYTQLSDTCVYARINHILDNNFTIFFAVIIGIWSSIYLELWKRYSATIIHRWGSNDYSRVSEHARPAYLARIKSKKNARNKLNPITRQQEPTLSFKFKIPSYLLSYSIIILYILLSIAVVLALIVFRMSTMSSKRVYNDLDPLSYKYLILLPVTTGVINLVTITILNYLYDYLAVFLTDLEYRRTQTEYDNSLSLKIYLFQFINYYSSLFYIAFLKSKWPGTPAKYNRIFGFRQEECAPSGCLMELFIQLAIIMIGKQAINTLIEILWPWLMKQYKKLRYGRQINEDENGVKPTSQWTKDYKLMAWTSMSLFNEYLEMVLQFGFSTLFVIAFPLGPLFALINNIFELRFDAKKFLIYYRRPVPRRQSDIGIWLTVMSVLGKISVLTTAFIIAFSTNFIPRLVHDYSKDLKELDYLEFTLAYFNTSDFELGSRPTSSKYGYPEICRYPEFRTGPNLPLDQRYKRPNHYWKILTARLAFIIIYQNIVAWIQQFIDWAVPDVPGKLDSLIKRENFLISTKIISEERRKVLHQSQKKKSEIDYVNGGIFYEARS</sequence>
<evidence type="ECO:0000259" key="10">
    <source>
        <dbReference type="Pfam" id="PF16178"/>
    </source>
</evidence>
<dbReference type="EMBL" id="JADBJN010000001">
    <property type="protein sequence ID" value="KAG5682259.1"/>
    <property type="molecule type" value="Genomic_DNA"/>
</dbReference>
<gene>
    <name evidence="11" type="ORF">PVAND_011623</name>
</gene>
<keyword evidence="5 8" id="KW-1133">Transmembrane helix</keyword>
<organism evidence="11 12">
    <name type="scientific">Polypedilum vanderplanki</name>
    <name type="common">Sleeping chironomid midge</name>
    <dbReference type="NCBI Taxonomy" id="319348"/>
    <lineage>
        <taxon>Eukaryota</taxon>
        <taxon>Metazoa</taxon>
        <taxon>Ecdysozoa</taxon>
        <taxon>Arthropoda</taxon>
        <taxon>Hexapoda</taxon>
        <taxon>Insecta</taxon>
        <taxon>Pterygota</taxon>
        <taxon>Neoptera</taxon>
        <taxon>Endopterygota</taxon>
        <taxon>Diptera</taxon>
        <taxon>Nematocera</taxon>
        <taxon>Chironomoidea</taxon>
        <taxon>Chironomidae</taxon>
        <taxon>Chironominae</taxon>
        <taxon>Polypedilum</taxon>
        <taxon>Polypedilum</taxon>
    </lineage>
</organism>
<evidence type="ECO:0000313" key="12">
    <source>
        <dbReference type="Proteomes" id="UP001107558"/>
    </source>
</evidence>
<keyword evidence="12" id="KW-1185">Reference proteome</keyword>
<evidence type="ECO:0000256" key="6">
    <source>
        <dbReference type="ARBA" id="ARBA00023136"/>
    </source>
</evidence>
<dbReference type="GO" id="GO:0005886">
    <property type="term" value="C:plasma membrane"/>
    <property type="evidence" value="ECO:0007669"/>
    <property type="project" value="UniProtKB-SubCell"/>
</dbReference>
<feature type="transmembrane region" description="Helical" evidence="8">
    <location>
        <begin position="483"/>
        <end position="506"/>
    </location>
</feature>
<dbReference type="InterPro" id="IPR032394">
    <property type="entry name" value="Anoct_dimer"/>
</dbReference>
<evidence type="ECO:0000256" key="5">
    <source>
        <dbReference type="ARBA" id="ARBA00022989"/>
    </source>
</evidence>
<evidence type="ECO:0000256" key="3">
    <source>
        <dbReference type="ARBA" id="ARBA00022475"/>
    </source>
</evidence>
<proteinExistence type="inferred from homology"/>
<keyword evidence="4 8" id="KW-0812">Transmembrane</keyword>
<comment type="subcellular location">
    <subcellularLocation>
        <location evidence="1">Cell membrane</location>
        <topology evidence="1">Multi-pass membrane protein</topology>
    </subcellularLocation>
    <subcellularLocation>
        <location evidence="8">Membrane</location>
        <topology evidence="8">Multi-pass membrane protein</topology>
    </subcellularLocation>
</comment>
<feature type="transmembrane region" description="Helical" evidence="8">
    <location>
        <begin position="402"/>
        <end position="418"/>
    </location>
</feature>
<keyword evidence="7" id="KW-0325">Glycoprotein</keyword>
<protein>
    <recommendedName>
        <fullName evidence="8">Anoctamin</fullName>
    </recommendedName>
</protein>
<feature type="transmembrane region" description="Helical" evidence="8">
    <location>
        <begin position="527"/>
        <end position="550"/>
    </location>
</feature>
<feature type="transmembrane region" description="Helical" evidence="8">
    <location>
        <begin position="698"/>
        <end position="725"/>
    </location>
</feature>
<dbReference type="InterPro" id="IPR049452">
    <property type="entry name" value="Anoctamin_TM"/>
</dbReference>
<feature type="domain" description="Anoctamin dimerisation" evidence="10">
    <location>
        <begin position="105"/>
        <end position="312"/>
    </location>
</feature>
<comment type="caution">
    <text evidence="11">The sequence shown here is derived from an EMBL/GenBank/DDBJ whole genome shotgun (WGS) entry which is preliminary data.</text>
</comment>
<dbReference type="GO" id="GO:0046983">
    <property type="term" value="F:protein dimerization activity"/>
    <property type="evidence" value="ECO:0007669"/>
    <property type="project" value="InterPro"/>
</dbReference>
<evidence type="ECO:0000256" key="8">
    <source>
        <dbReference type="RuleBase" id="RU280814"/>
    </source>
</evidence>
<feature type="transmembrane region" description="Helical" evidence="8">
    <location>
        <begin position="630"/>
        <end position="651"/>
    </location>
</feature>
<keyword evidence="3" id="KW-1003">Cell membrane</keyword>
<name>A0A9J6CKQ5_POLVA</name>
<feature type="transmembrane region" description="Helical" evidence="8">
    <location>
        <begin position="326"/>
        <end position="353"/>
    </location>
</feature>
<comment type="similarity">
    <text evidence="2 8">Belongs to the anoctamin family.</text>
</comment>
<feature type="domain" description="Anoctamin transmembrane" evidence="9">
    <location>
        <begin position="315"/>
        <end position="890"/>
    </location>
</feature>
<dbReference type="PANTHER" id="PTHR12308">
    <property type="entry name" value="ANOCTAMIN"/>
    <property type="match status" value="1"/>
</dbReference>
<reference evidence="11" key="1">
    <citation type="submission" date="2021-03" db="EMBL/GenBank/DDBJ databases">
        <title>Chromosome level genome of the anhydrobiotic midge Polypedilum vanderplanki.</title>
        <authorList>
            <person name="Yoshida Y."/>
            <person name="Kikawada T."/>
            <person name="Gusev O."/>
        </authorList>
    </citation>
    <scope>NUCLEOTIDE SEQUENCE</scope>
    <source>
        <strain evidence="11">NIAS01</strain>
        <tissue evidence="11">Whole body or cell culture</tissue>
    </source>
</reference>
<dbReference type="GO" id="GO:0005254">
    <property type="term" value="F:chloride channel activity"/>
    <property type="evidence" value="ECO:0007669"/>
    <property type="project" value="TreeGrafter"/>
</dbReference>
<dbReference type="Pfam" id="PF04547">
    <property type="entry name" value="Anoctamin"/>
    <property type="match status" value="1"/>
</dbReference>
<evidence type="ECO:0000256" key="4">
    <source>
        <dbReference type="ARBA" id="ARBA00022692"/>
    </source>
</evidence>
<dbReference type="PANTHER" id="PTHR12308:SF83">
    <property type="entry name" value="ANOCTAMIN"/>
    <property type="match status" value="1"/>
</dbReference>
<evidence type="ECO:0000256" key="7">
    <source>
        <dbReference type="ARBA" id="ARBA00023180"/>
    </source>
</evidence>
<dbReference type="Pfam" id="PF16178">
    <property type="entry name" value="Anoct_dimer"/>
    <property type="match status" value="1"/>
</dbReference>
<keyword evidence="6 8" id="KW-0472">Membrane</keyword>
<feature type="transmembrane region" description="Helical" evidence="8">
    <location>
        <begin position="749"/>
        <end position="773"/>
    </location>
</feature>
<evidence type="ECO:0000256" key="1">
    <source>
        <dbReference type="ARBA" id="ARBA00004651"/>
    </source>
</evidence>
<feature type="transmembrane region" description="Helical" evidence="8">
    <location>
        <begin position="577"/>
        <end position="595"/>
    </location>
</feature>
<dbReference type="Proteomes" id="UP001107558">
    <property type="component" value="Chromosome 1"/>
</dbReference>
<dbReference type="OrthoDB" id="296386at2759"/>
<evidence type="ECO:0000256" key="2">
    <source>
        <dbReference type="ARBA" id="ARBA00009671"/>
    </source>
</evidence>
<accession>A0A9J6CKQ5</accession>
<evidence type="ECO:0000313" key="11">
    <source>
        <dbReference type="EMBL" id="KAG5682259.1"/>
    </source>
</evidence>
<evidence type="ECO:0000259" key="9">
    <source>
        <dbReference type="Pfam" id="PF04547"/>
    </source>
</evidence>
<dbReference type="AlphaFoldDB" id="A0A9J6CKQ5"/>